<feature type="domain" description="DUF4351" evidence="2">
    <location>
        <begin position="288"/>
        <end position="339"/>
    </location>
</feature>
<organism evidence="3 4">
    <name type="scientific">Ruania alba</name>
    <dbReference type="NCBI Taxonomy" id="648782"/>
    <lineage>
        <taxon>Bacteria</taxon>
        <taxon>Bacillati</taxon>
        <taxon>Actinomycetota</taxon>
        <taxon>Actinomycetes</taxon>
        <taxon>Micrococcales</taxon>
        <taxon>Ruaniaceae</taxon>
        <taxon>Ruania</taxon>
    </lineage>
</organism>
<dbReference type="GO" id="GO:0006310">
    <property type="term" value="P:DNA recombination"/>
    <property type="evidence" value="ECO:0007669"/>
    <property type="project" value="TreeGrafter"/>
</dbReference>
<name>A0A1H5H1D0_9MICO</name>
<reference evidence="4" key="1">
    <citation type="submission" date="2016-10" db="EMBL/GenBank/DDBJ databases">
        <authorList>
            <person name="Varghese N."/>
            <person name="Submissions S."/>
        </authorList>
    </citation>
    <scope>NUCLEOTIDE SEQUENCE [LARGE SCALE GENOMIC DNA]</scope>
    <source>
        <strain evidence="4">DSM 21368</strain>
    </source>
</reference>
<dbReference type="PANTHER" id="PTHR34611">
    <property type="match status" value="1"/>
</dbReference>
<dbReference type="PANTHER" id="PTHR34611:SF2">
    <property type="entry name" value="INACTIVE RECOMBINATION-PROMOTING NUCLEASE-LIKE PROTEIN RPNE-RELATED"/>
    <property type="match status" value="1"/>
</dbReference>
<dbReference type="InterPro" id="IPR006842">
    <property type="entry name" value="Transposase_31"/>
</dbReference>
<dbReference type="OrthoDB" id="4539897at2"/>
<evidence type="ECO:0000259" key="1">
    <source>
        <dbReference type="Pfam" id="PF04754"/>
    </source>
</evidence>
<evidence type="ECO:0000313" key="4">
    <source>
        <dbReference type="Proteomes" id="UP000199220"/>
    </source>
</evidence>
<proteinExistence type="predicted"/>
<feature type="domain" description="Transposase (putative) YhgA-like" evidence="1">
    <location>
        <begin position="9"/>
        <end position="219"/>
    </location>
</feature>
<dbReference type="Proteomes" id="UP000199220">
    <property type="component" value="Unassembled WGS sequence"/>
</dbReference>
<evidence type="ECO:0000259" key="2">
    <source>
        <dbReference type="Pfam" id="PF14261"/>
    </source>
</evidence>
<dbReference type="EMBL" id="FNTX01000001">
    <property type="protein sequence ID" value="SEE21786.1"/>
    <property type="molecule type" value="Genomic_DNA"/>
</dbReference>
<dbReference type="GO" id="GO:1990238">
    <property type="term" value="F:double-stranded DNA endonuclease activity"/>
    <property type="evidence" value="ECO:0007669"/>
    <property type="project" value="TreeGrafter"/>
</dbReference>
<dbReference type="STRING" id="648782.SAMN04488554_1825"/>
<gene>
    <name evidence="3" type="ORF">SAMN04488554_1825</name>
</gene>
<dbReference type="Pfam" id="PF04754">
    <property type="entry name" value="Transposase_31"/>
    <property type="match status" value="1"/>
</dbReference>
<accession>A0A1H5H1D0</accession>
<dbReference type="RefSeq" id="WP_089772626.1">
    <property type="nucleotide sequence ID" value="NZ_FNTX01000001.1"/>
</dbReference>
<dbReference type="AlphaFoldDB" id="A0A1H5H1D0"/>
<dbReference type="Pfam" id="PF14261">
    <property type="entry name" value="DUF4351"/>
    <property type="match status" value="1"/>
</dbReference>
<evidence type="ECO:0000313" key="3">
    <source>
        <dbReference type="EMBL" id="SEE21786.1"/>
    </source>
</evidence>
<sequence length="341" mass="37929">MARRNETPNPHDAMFRAVVGVPANAASVLASALPAKITGGLDLDGLRLEPGSFVDEEMRQRHTDLLFSTRLNRDPTLVYVLVEHQSSPDPLMALRVLEYVTRIWWRHLDAGDESDDPHKPRPRPGATARTLPPVLPVVVYQGRRRWNTPTAMDGLYDDASEQALGSFLPRHQFVLQDLTGVEVEELLAAPLTPAARLALAMLRFAPRQEHLAQVLERFTPDVLDLVRTRADQMFTIIMEYAYQVSDTPPAQVRHYFEDLGPDAQEAYMSNTLERGRAEGVAEGVAKGVAKGVAGTLTRLLVRRFGPLTSEQTARIESATPDQLDAWVDRVIDATSIDDVLR</sequence>
<dbReference type="InterPro" id="IPR051699">
    <property type="entry name" value="Rpn/YhgA-like_nuclease"/>
</dbReference>
<protein>
    <submittedName>
        <fullName evidence="3">Uncharacterized protein</fullName>
    </submittedName>
</protein>
<dbReference type="InterPro" id="IPR025587">
    <property type="entry name" value="DUF4351"/>
</dbReference>
<keyword evidence="4" id="KW-1185">Reference proteome</keyword>